<reference evidence="1 2" key="1">
    <citation type="journal article" date="2019" name="Int. J. Syst. Evol. Microbiol.">
        <title>The Global Catalogue of Microorganisms (GCM) 10K type strain sequencing project: providing services to taxonomists for standard genome sequencing and annotation.</title>
        <authorList>
            <consortium name="The Broad Institute Genomics Platform"/>
            <consortium name="The Broad Institute Genome Sequencing Center for Infectious Disease"/>
            <person name="Wu L."/>
            <person name="Ma J."/>
        </authorList>
    </citation>
    <scope>NUCLEOTIDE SEQUENCE [LARGE SCALE GENOMIC DNA]</scope>
    <source>
        <strain evidence="1 2">JCM 12662</strain>
    </source>
</reference>
<comment type="caution">
    <text evidence="1">The sequence shown here is derived from an EMBL/GenBank/DDBJ whole genome shotgun (WGS) entry which is preliminary data.</text>
</comment>
<proteinExistence type="predicted"/>
<protein>
    <recommendedName>
        <fullName evidence="3">Cellobiose phosphorylase</fullName>
    </recommendedName>
</protein>
<keyword evidence="2" id="KW-1185">Reference proteome</keyword>
<gene>
    <name evidence="1" type="ORF">GCM10008932_08600</name>
</gene>
<evidence type="ECO:0000313" key="1">
    <source>
        <dbReference type="EMBL" id="GAA0358167.1"/>
    </source>
</evidence>
<evidence type="ECO:0008006" key="3">
    <source>
        <dbReference type="Google" id="ProtNLM"/>
    </source>
</evidence>
<accession>A0ABN0X8Y6</accession>
<organism evidence="1 2">
    <name type="scientific">Alkalibacterium iburiense</name>
    <dbReference type="NCBI Taxonomy" id="290589"/>
    <lineage>
        <taxon>Bacteria</taxon>
        <taxon>Bacillati</taxon>
        <taxon>Bacillota</taxon>
        <taxon>Bacilli</taxon>
        <taxon>Lactobacillales</taxon>
        <taxon>Carnobacteriaceae</taxon>
        <taxon>Alkalibacterium</taxon>
    </lineage>
</organism>
<dbReference type="InterPro" id="IPR008928">
    <property type="entry name" value="6-hairpin_glycosidase_sf"/>
</dbReference>
<dbReference type="RefSeq" id="WP_343754376.1">
    <property type="nucleotide sequence ID" value="NZ_BAAACW010000054.1"/>
</dbReference>
<name>A0ABN0X8Y6_9LACT</name>
<sequence>MYNLREDGQFQITYYQEASPFASFLPAISGTDGIPLWAFYVNRGQALASFGVENKDNAMLEFLPAHKAYQLTPTQGFRTFIKGKRGEKAFAYEPFKDQAEEITDAMGIADNTLELQHVNEALGLTIDVLYYSLPHEPIPGLIREVTLTNNREDTITIDALDGLASLFPAHVGDAGYKAISNTMKSWFDAEVIEDTFAYYFMRGSTADDAKVDQSDEGNFYVSLLQKGEEETIISPLFDRDYVFGNDLSLSEAKAFFGKKEEGPLKQVGTNKVSCAFTPFSVEMKGKESVTLTSLFGQVSKREGAKAFIDSRLTSENLKAYKASAKTLAQAFTKRVETKTANPLFDAYVKQNYLDNGLRGGFPVLFENEEASQVFYLYSRKHGDLERDYNFFSISPEYYSQGNGNYRDMNQNRRLDIFVEPKVEDRAIKQFMSLIQLDGYNPLSIKTVTYQLRDKELDLSPYGLTEEDSQVLLTHLTDGFTPGSLKRFIEENDYSLSVPFEAFLTNVLSASDESLQAEFGEGYWSDHWTYNLDLIDSYLAMYPDKEDQLFTKKDYRFFDSPATVKPLKDKVSISGDKVRQYNAIEVDEEKQLRQASGKDLWLTHKGLPYQTNLFSKLLLLAGNKVSTLAPYGLGIEMEAGRPGWNDAMNGLPGMFGAGTSELYELRRLITLLLSVSSDKKVELPSESVRFLESLLEKMESVDSLGMTEWQTLTEIRESYRKSIKVKAIETVDTLTNVDALLQMMDTVVDLAIQNVETLDKELVPTYIYFEAKAEGDAITEMIPHPVTPFLEGIVKQLKTTTDKETVKEVYHKVKASDLYDQKLGMYKTSESIEKEPIELGRAKFFTPGWLENESVFLHMAYKYLLALLKTGLYDEFFEDIQTGLVAFTDPEVYGRSVLENSSFIASSANPDESIHGKGFVARLSGSTVEFLNMWVDMFIGSKPFTVEEGALSFELKPVLPSYFFENHRVSFTLFGDISVTYINKTDAPTFGEEAVAPVSYELIYADGRTEYFDHHQVKGEAALAIRDKEVKEIKVVLA</sequence>
<dbReference type="Proteomes" id="UP001501166">
    <property type="component" value="Unassembled WGS sequence"/>
</dbReference>
<dbReference type="EMBL" id="BAAACW010000054">
    <property type="protein sequence ID" value="GAA0358167.1"/>
    <property type="molecule type" value="Genomic_DNA"/>
</dbReference>
<dbReference type="SUPFAM" id="SSF48208">
    <property type="entry name" value="Six-hairpin glycosidases"/>
    <property type="match status" value="1"/>
</dbReference>
<evidence type="ECO:0000313" key="2">
    <source>
        <dbReference type="Proteomes" id="UP001501166"/>
    </source>
</evidence>